<gene>
    <name evidence="2" type="ORF">PO250_01420</name>
</gene>
<dbReference type="PANTHER" id="PTHR39209:SF2">
    <property type="entry name" value="CYTOPLASMIC PROTEIN"/>
    <property type="match status" value="1"/>
</dbReference>
<dbReference type="SMART" id="SM00873">
    <property type="entry name" value="B3_4"/>
    <property type="match status" value="1"/>
</dbReference>
<accession>A0AAJ1HQU7</accession>
<evidence type="ECO:0000313" key="3">
    <source>
        <dbReference type="Proteomes" id="UP001220670"/>
    </source>
</evidence>
<evidence type="ECO:0000259" key="1">
    <source>
        <dbReference type="SMART" id="SM00873"/>
    </source>
</evidence>
<dbReference type="EMBL" id="JAQONE010000004">
    <property type="protein sequence ID" value="MDC2828994.1"/>
    <property type="molecule type" value="Genomic_DNA"/>
</dbReference>
<name>A0AAJ1HQU7_LIMMU</name>
<dbReference type="Proteomes" id="UP001220670">
    <property type="component" value="Unassembled WGS sequence"/>
</dbReference>
<organism evidence="2 3">
    <name type="scientific">Limosilactobacillus mucosae</name>
    <name type="common">Lactobacillus mucosae</name>
    <dbReference type="NCBI Taxonomy" id="97478"/>
    <lineage>
        <taxon>Bacteria</taxon>
        <taxon>Bacillati</taxon>
        <taxon>Bacillota</taxon>
        <taxon>Bacilli</taxon>
        <taxon>Lactobacillales</taxon>
        <taxon>Lactobacillaceae</taxon>
        <taxon>Limosilactobacillus</taxon>
    </lineage>
</organism>
<evidence type="ECO:0000313" key="2">
    <source>
        <dbReference type="EMBL" id="MDC2828994.1"/>
    </source>
</evidence>
<dbReference type="GO" id="GO:0004826">
    <property type="term" value="F:phenylalanine-tRNA ligase activity"/>
    <property type="evidence" value="ECO:0007669"/>
    <property type="project" value="InterPro"/>
</dbReference>
<dbReference type="AlphaFoldDB" id="A0AAJ1HQU7"/>
<protein>
    <submittedName>
        <fullName evidence="2">Phenylalanine--tRNA ligase beta subunit-related protein</fullName>
    </submittedName>
</protein>
<dbReference type="Pfam" id="PF03483">
    <property type="entry name" value="B3_4"/>
    <property type="match status" value="1"/>
</dbReference>
<keyword evidence="2" id="KW-0436">Ligase</keyword>
<dbReference type="Gene3D" id="3.50.40.10">
    <property type="entry name" value="Phenylalanyl-trna Synthetase, Chain B, domain 3"/>
    <property type="match status" value="1"/>
</dbReference>
<dbReference type="InterPro" id="IPR020825">
    <property type="entry name" value="Phe-tRNA_synthase-like_B3/B4"/>
</dbReference>
<feature type="domain" description="B3/B4 tRNA-binding" evidence="1">
    <location>
        <begin position="62"/>
        <end position="216"/>
    </location>
</feature>
<sequence length="234" mass="26635">MKFIVTDDIFAKVPDMYIGVVVAHNVDNHKDYPEIDALLKKYMTAAQRKFANVNVKQRAEIIPYREAFQKIGINPNRFPCSAEALFKRLAKGKELPSINPLVDLNNAISLKYTVPMGTHNIDHANDDIMMRTAQPNDKFVPLGKDEIETPNEGEVVYAVGNEVRTRRWTWRQSEYGKITANTSDVFFPIDGFADINQAAVDQASADLQTQLQRIFHVETQSGVVDRQHPVFEWK</sequence>
<dbReference type="SUPFAM" id="SSF56037">
    <property type="entry name" value="PheT/TilS domain"/>
    <property type="match status" value="1"/>
</dbReference>
<dbReference type="RefSeq" id="WP_272208402.1">
    <property type="nucleotide sequence ID" value="NZ_JAQOMV010000002.1"/>
</dbReference>
<reference evidence="2" key="1">
    <citation type="submission" date="2023-01" db="EMBL/GenBank/DDBJ databases">
        <title>Genome analysis of 13 Lactobacillus isolated from gut of wild boar.</title>
        <authorList>
            <person name="Papp P."/>
            <person name="Libisch B."/>
            <person name="Nagy T."/>
            <person name="Olasz F."/>
        </authorList>
    </citation>
    <scope>NUCLEOTIDE SEQUENCE</scope>
    <source>
        <strain evidence="2">F146</strain>
    </source>
</reference>
<proteinExistence type="predicted"/>
<dbReference type="GO" id="GO:0003723">
    <property type="term" value="F:RNA binding"/>
    <property type="evidence" value="ECO:0007669"/>
    <property type="project" value="InterPro"/>
</dbReference>
<dbReference type="PANTHER" id="PTHR39209">
    <property type="match status" value="1"/>
</dbReference>
<dbReference type="InterPro" id="IPR005146">
    <property type="entry name" value="B3/B4_tRNA-bd"/>
</dbReference>
<comment type="caution">
    <text evidence="2">The sequence shown here is derived from an EMBL/GenBank/DDBJ whole genome shotgun (WGS) entry which is preliminary data.</text>
</comment>